<feature type="region of interest" description="Disordered" evidence="1">
    <location>
        <begin position="612"/>
        <end position="705"/>
    </location>
</feature>
<feature type="compositionally biased region" description="Basic and acidic residues" evidence="1">
    <location>
        <begin position="106"/>
        <end position="123"/>
    </location>
</feature>
<feature type="region of interest" description="Disordered" evidence="1">
    <location>
        <begin position="438"/>
        <end position="475"/>
    </location>
</feature>
<feature type="compositionally biased region" description="Polar residues" evidence="1">
    <location>
        <begin position="129"/>
        <end position="138"/>
    </location>
</feature>
<evidence type="ECO:0000256" key="1">
    <source>
        <dbReference type="SAM" id="MobiDB-lite"/>
    </source>
</evidence>
<feature type="compositionally biased region" description="Low complexity" evidence="1">
    <location>
        <begin position="89"/>
        <end position="102"/>
    </location>
</feature>
<feature type="compositionally biased region" description="Basic and acidic residues" evidence="1">
    <location>
        <begin position="251"/>
        <end position="261"/>
    </location>
</feature>
<dbReference type="Proteomes" id="UP000011518">
    <property type="component" value="Unassembled WGS sequence"/>
</dbReference>
<feature type="region of interest" description="Disordered" evidence="1">
    <location>
        <begin position="165"/>
        <end position="195"/>
    </location>
</feature>
<dbReference type="InterPro" id="IPR043220">
    <property type="entry name" value="POM121-like_prot_1"/>
</dbReference>
<feature type="compositionally biased region" description="Low complexity" evidence="1">
    <location>
        <begin position="331"/>
        <end position="349"/>
    </location>
</feature>
<protein>
    <submittedName>
        <fullName evidence="2">Pleckstrin homology domain-containing family A member 3</fullName>
    </submittedName>
</protein>
<feature type="compositionally biased region" description="Pro residues" evidence="1">
    <location>
        <begin position="461"/>
        <end position="473"/>
    </location>
</feature>
<organism evidence="2 3">
    <name type="scientific">Tupaia chinensis</name>
    <name type="common">Chinese tree shrew</name>
    <name type="synonym">Tupaia belangeri chinensis</name>
    <dbReference type="NCBI Taxonomy" id="246437"/>
    <lineage>
        <taxon>Eukaryota</taxon>
        <taxon>Metazoa</taxon>
        <taxon>Chordata</taxon>
        <taxon>Craniata</taxon>
        <taxon>Vertebrata</taxon>
        <taxon>Euteleostomi</taxon>
        <taxon>Mammalia</taxon>
        <taxon>Eutheria</taxon>
        <taxon>Euarchontoglires</taxon>
        <taxon>Scandentia</taxon>
        <taxon>Tupaiidae</taxon>
        <taxon>Tupaia</taxon>
    </lineage>
</organism>
<dbReference type="AlphaFoldDB" id="L9KKN0"/>
<evidence type="ECO:0000313" key="2">
    <source>
        <dbReference type="EMBL" id="ELW63313.1"/>
    </source>
</evidence>
<feature type="region of interest" description="Disordered" evidence="1">
    <location>
        <begin position="89"/>
        <end position="150"/>
    </location>
</feature>
<dbReference type="STRING" id="246437.L9KKN0"/>
<accession>L9KKN0</accession>
<proteinExistence type="predicted"/>
<reference evidence="3" key="1">
    <citation type="submission" date="2012-07" db="EMBL/GenBank/DDBJ databases">
        <title>Genome of the Chinese tree shrew, a rising model animal genetically related to primates.</title>
        <authorList>
            <person name="Zhang G."/>
            <person name="Fan Y."/>
            <person name="Yao Y."/>
            <person name="Huang Z."/>
        </authorList>
    </citation>
    <scope>NUCLEOTIDE SEQUENCE [LARGE SCALE GENOMIC DNA]</scope>
</reference>
<name>L9KKN0_TUPCH</name>
<dbReference type="PANTHER" id="PTHR15566">
    <property type="entry name" value="POM121-LIKE"/>
    <property type="match status" value="1"/>
</dbReference>
<gene>
    <name evidence="2" type="ORF">TREES_T100001566</name>
</gene>
<feature type="compositionally biased region" description="Basic and acidic residues" evidence="1">
    <location>
        <begin position="181"/>
        <end position="191"/>
    </location>
</feature>
<reference evidence="3" key="2">
    <citation type="journal article" date="2013" name="Nat. Commun.">
        <title>Genome of the Chinese tree shrew.</title>
        <authorList>
            <person name="Fan Y."/>
            <person name="Huang Z.Y."/>
            <person name="Cao C.C."/>
            <person name="Chen C.S."/>
            <person name="Chen Y.X."/>
            <person name="Fan D.D."/>
            <person name="He J."/>
            <person name="Hou H.L."/>
            <person name="Hu L."/>
            <person name="Hu X.T."/>
            <person name="Jiang X.T."/>
            <person name="Lai R."/>
            <person name="Lang Y.S."/>
            <person name="Liang B."/>
            <person name="Liao S.G."/>
            <person name="Mu D."/>
            <person name="Ma Y.Y."/>
            <person name="Niu Y.Y."/>
            <person name="Sun X.Q."/>
            <person name="Xia J.Q."/>
            <person name="Xiao J."/>
            <person name="Xiong Z.Q."/>
            <person name="Xu L."/>
            <person name="Yang L."/>
            <person name="Zhang Y."/>
            <person name="Zhao W."/>
            <person name="Zhao X.D."/>
            <person name="Zheng Y.T."/>
            <person name="Zhou J.M."/>
            <person name="Zhu Y.B."/>
            <person name="Zhang G.J."/>
            <person name="Wang J."/>
            <person name="Yao Y.G."/>
        </authorList>
    </citation>
    <scope>NUCLEOTIDE SEQUENCE [LARGE SCALE GENOMIC DNA]</scope>
</reference>
<dbReference type="Pfam" id="PF15229">
    <property type="entry name" value="POM121"/>
    <property type="match status" value="1"/>
</dbReference>
<feature type="compositionally biased region" description="Polar residues" evidence="1">
    <location>
        <begin position="292"/>
        <end position="307"/>
    </location>
</feature>
<feature type="region of interest" description="Disordered" evidence="1">
    <location>
        <begin position="776"/>
        <end position="795"/>
    </location>
</feature>
<keyword evidence="3" id="KW-1185">Reference proteome</keyword>
<dbReference type="EMBL" id="KB320784">
    <property type="protein sequence ID" value="ELW63313.1"/>
    <property type="molecule type" value="Genomic_DNA"/>
</dbReference>
<feature type="region of interest" description="Disordered" evidence="1">
    <location>
        <begin position="233"/>
        <end position="351"/>
    </location>
</feature>
<dbReference type="PANTHER" id="PTHR15566:SF4">
    <property type="entry name" value="POM121-LIKE PROTEIN 1-RELATED"/>
    <property type="match status" value="1"/>
</dbReference>
<sequence length="822" mass="86459">MGTAPAPTRYHGFPGSPSYRCPSIHLQVILPVASEIAPQISKRLETSPRKLQIRVLSERLYLMAQARTSEEARTMCSQSGGLPQECLLGPGAGSSPLLPAAPRGAQDPRMEDAGREVGERDQGRAGQRAHSTVTQTSAELRGGPHSEGRACSAFRPYGGSGRLCSFVPRPGPLQRPLQTQHSEETDRRKDGASYLATLPPRNAIWSSYSSTRGYPPSNWRAPAARLSHLALRTRKKEKEEGSQAQSATSEDSQKNRTHQENVADSTIGRAGTPPNCPPPADSSRPRRPPSSGEQVVNSQSPAASQGPTAPLDGPAVALPAQPESGRKHSTPGPLCSSQGGPGSSPGSLPTAQCTLRLHASSLPSGMDWSGPSQRVLAPCPAPSMGFTEQGQTLAPAPVAAVGALPAVLLQPMWLPPGNGGNGGPGSLWASASASAQFSPAFQSTPRTSRVETPTPMCVDPPDSPSKSLPPFPGPGASHTAGLSVYAPGLSSSPFVTSPASWAAGPVMDSNVTPMDTTPPPRTPPPLTQIRGFPKGFSGLCASSAQAPQTPSKGIACCGMGKRTPHTQKSFPPTQTRVLLGTPGAIPKPILGARKRQWCGVSSSPSAAKCRKLEAPAKTGPLNSSPGQRGLGRTLRHALRSQVRTGRSSRIHGKTRASSTAASAVRSSGSSTMSHLAGSPIKPRDASNKQLDTCQDNPPVGSKRPAPLMVVNSEKKGSATHNTFITTLEDVKMVKAKFKPELFQMPNPDPLVSSVSPSLVQMMKHYVSCPGLCRSESNRRSMKEPVSTLHSPSDTTEPAQMQTLTVIFLLMISVDFFTVQFLR</sequence>
<evidence type="ECO:0000313" key="3">
    <source>
        <dbReference type="Proteomes" id="UP000011518"/>
    </source>
</evidence>
<feature type="compositionally biased region" description="Low complexity" evidence="1">
    <location>
        <begin position="655"/>
        <end position="673"/>
    </location>
</feature>
<dbReference type="InParanoid" id="L9KKN0"/>